<dbReference type="Proteomes" id="UP000176445">
    <property type="component" value="Unassembled WGS sequence"/>
</dbReference>
<gene>
    <name evidence="1" type="ORF">A2704_01075</name>
</gene>
<protein>
    <recommendedName>
        <fullName evidence="3">Phosphoglycerate mutase</fullName>
    </recommendedName>
</protein>
<name>A0A1F6CKG2_9BACT</name>
<organism evidence="1 2">
    <name type="scientific">Candidatus Kaiserbacteria bacterium RIFCSPHIGHO2_01_FULL_54_36b</name>
    <dbReference type="NCBI Taxonomy" id="1798483"/>
    <lineage>
        <taxon>Bacteria</taxon>
        <taxon>Candidatus Kaiseribacteriota</taxon>
    </lineage>
</organism>
<reference evidence="1 2" key="1">
    <citation type="journal article" date="2016" name="Nat. Commun.">
        <title>Thousands of microbial genomes shed light on interconnected biogeochemical processes in an aquifer system.</title>
        <authorList>
            <person name="Anantharaman K."/>
            <person name="Brown C.T."/>
            <person name="Hug L.A."/>
            <person name="Sharon I."/>
            <person name="Castelle C.J."/>
            <person name="Probst A.J."/>
            <person name="Thomas B.C."/>
            <person name="Singh A."/>
            <person name="Wilkins M.J."/>
            <person name="Karaoz U."/>
            <person name="Brodie E.L."/>
            <person name="Williams K.H."/>
            <person name="Hubbard S.S."/>
            <person name="Banfield J.F."/>
        </authorList>
    </citation>
    <scope>NUCLEOTIDE SEQUENCE [LARGE SCALE GENOMIC DNA]</scope>
</reference>
<sequence>MSIGIYVMRHGAKETGVDNDLARLTKEGCAQVKRSAANNLVDVQFSALYCSEKFRALQTIACAVSVLPERNNGLGIKAEIGFDYTGAPDLEQYGWMSKEVAMVATSSGQQPTVAMWMETAPAMIAFLRERFTKTLLAVAHYEHVGVVGGRDIRSISAINILIASHSPVAELACMEPENTPMLHEADIMKYTIDVYTREMVITDVKYIPRGF</sequence>
<dbReference type="InterPro" id="IPR029033">
    <property type="entry name" value="His_PPase_superfam"/>
</dbReference>
<accession>A0A1F6CKG2</accession>
<dbReference type="SUPFAM" id="SSF53254">
    <property type="entry name" value="Phosphoglycerate mutase-like"/>
    <property type="match status" value="1"/>
</dbReference>
<dbReference type="AlphaFoldDB" id="A0A1F6CKG2"/>
<comment type="caution">
    <text evidence="1">The sequence shown here is derived from an EMBL/GenBank/DDBJ whole genome shotgun (WGS) entry which is preliminary data.</text>
</comment>
<dbReference type="Gene3D" id="3.40.50.1240">
    <property type="entry name" value="Phosphoglycerate mutase-like"/>
    <property type="match status" value="1"/>
</dbReference>
<dbReference type="EMBL" id="MFKW01000069">
    <property type="protein sequence ID" value="OGG49736.1"/>
    <property type="molecule type" value="Genomic_DNA"/>
</dbReference>
<evidence type="ECO:0008006" key="3">
    <source>
        <dbReference type="Google" id="ProtNLM"/>
    </source>
</evidence>
<dbReference type="Pfam" id="PF00300">
    <property type="entry name" value="His_Phos_1"/>
    <property type="match status" value="1"/>
</dbReference>
<proteinExistence type="predicted"/>
<evidence type="ECO:0000313" key="1">
    <source>
        <dbReference type="EMBL" id="OGG49736.1"/>
    </source>
</evidence>
<dbReference type="InterPro" id="IPR013078">
    <property type="entry name" value="His_Pase_superF_clade-1"/>
</dbReference>
<evidence type="ECO:0000313" key="2">
    <source>
        <dbReference type="Proteomes" id="UP000176445"/>
    </source>
</evidence>